<evidence type="ECO:0000259" key="6">
    <source>
        <dbReference type="PROSITE" id="PS51782"/>
    </source>
</evidence>
<evidence type="ECO:0000256" key="3">
    <source>
        <dbReference type="ARBA" id="ARBA00044955"/>
    </source>
</evidence>
<feature type="chain" id="PRO_5002081075" evidence="5">
    <location>
        <begin position="19"/>
        <end position="191"/>
    </location>
</feature>
<dbReference type="PANTHER" id="PTHR34997:SF1">
    <property type="entry name" value="PEPTIDOGLYCAN-BINDING LYSIN DOMAIN"/>
    <property type="match status" value="1"/>
</dbReference>
<evidence type="ECO:0000256" key="1">
    <source>
        <dbReference type="ARBA" id="ARBA00022669"/>
    </source>
</evidence>
<protein>
    <submittedName>
        <fullName evidence="7">Peptidoglycan-binding lysin domain protein</fullName>
    </submittedName>
</protein>
<dbReference type="SUPFAM" id="SSF54106">
    <property type="entry name" value="LysM domain"/>
    <property type="match status" value="1"/>
</dbReference>
<name>A0A0B2WES1_METAS</name>
<reference evidence="7 8" key="1">
    <citation type="journal article" date="2014" name="Proc. Natl. Acad. Sci. U.S.A.">
        <title>Trajectory and genomic determinants of fungal-pathogen speciation and host adaptation.</title>
        <authorList>
            <person name="Hu X."/>
            <person name="Xiao G."/>
            <person name="Zheng P."/>
            <person name="Shang Y."/>
            <person name="Su Y."/>
            <person name="Zhang X."/>
            <person name="Liu X."/>
            <person name="Zhan S."/>
            <person name="St Leger R.J."/>
            <person name="Wang C."/>
        </authorList>
    </citation>
    <scope>NUCLEOTIDE SEQUENCE [LARGE SCALE GENOMIC DNA]</scope>
    <source>
        <strain evidence="7 8">ARSEF 1941</strain>
    </source>
</reference>
<dbReference type="GeneID" id="63742240"/>
<dbReference type="Proteomes" id="UP000030816">
    <property type="component" value="Unassembled WGS sequence"/>
</dbReference>
<feature type="region of interest" description="Disordered" evidence="4">
    <location>
        <begin position="111"/>
        <end position="134"/>
    </location>
</feature>
<evidence type="ECO:0000256" key="4">
    <source>
        <dbReference type="SAM" id="MobiDB-lite"/>
    </source>
</evidence>
<dbReference type="HOGENOM" id="CLU_1421715_0_0_1"/>
<dbReference type="AlphaFoldDB" id="A0A0B2WES1"/>
<evidence type="ECO:0000256" key="2">
    <source>
        <dbReference type="ARBA" id="ARBA00023026"/>
    </source>
</evidence>
<evidence type="ECO:0000256" key="5">
    <source>
        <dbReference type="SAM" id="SignalP"/>
    </source>
</evidence>
<comment type="caution">
    <text evidence="7">The sequence shown here is derived from an EMBL/GenBank/DDBJ whole genome shotgun (WGS) entry which is preliminary data.</text>
</comment>
<dbReference type="InterPro" id="IPR052210">
    <property type="entry name" value="LysM1-like"/>
</dbReference>
<dbReference type="InterPro" id="IPR036779">
    <property type="entry name" value="LysM_dom_sf"/>
</dbReference>
<proteinExistence type="inferred from homology"/>
<accession>A0A0B2WES1</accession>
<keyword evidence="2" id="KW-0843">Virulence</keyword>
<dbReference type="STRING" id="1081103.A0A0B2WES1"/>
<evidence type="ECO:0000313" key="7">
    <source>
        <dbReference type="EMBL" id="KHN94356.1"/>
    </source>
</evidence>
<comment type="similarity">
    <text evidence="3">Belongs to the secreted LysM effector family.</text>
</comment>
<dbReference type="CDD" id="cd00118">
    <property type="entry name" value="LysM"/>
    <property type="match status" value="1"/>
</dbReference>
<dbReference type="RefSeq" id="XP_040675422.1">
    <property type="nucleotide sequence ID" value="XM_040826583.1"/>
</dbReference>
<organism evidence="7 8">
    <name type="scientific">Metarhizium album (strain ARSEF 1941)</name>
    <dbReference type="NCBI Taxonomy" id="1081103"/>
    <lineage>
        <taxon>Eukaryota</taxon>
        <taxon>Fungi</taxon>
        <taxon>Dikarya</taxon>
        <taxon>Ascomycota</taxon>
        <taxon>Pezizomycotina</taxon>
        <taxon>Sordariomycetes</taxon>
        <taxon>Hypocreomycetidae</taxon>
        <taxon>Hypocreales</taxon>
        <taxon>Clavicipitaceae</taxon>
        <taxon>Metarhizium</taxon>
    </lineage>
</organism>
<gene>
    <name evidence="7" type="ORF">MAM_07785</name>
</gene>
<dbReference type="GO" id="GO:0008061">
    <property type="term" value="F:chitin binding"/>
    <property type="evidence" value="ECO:0007669"/>
    <property type="project" value="UniProtKB-KW"/>
</dbReference>
<dbReference type="OrthoDB" id="4938478at2759"/>
<sequence length="191" mass="20767">MHLPSCLAFGSIIWSAAAASTPKVPRHDGRRLHEGPFAPGTASDCAYYDAAADSSQTCRQFEAAWGISHDDFVAWNPSVQSDCSGIEVGVSYCVGVSNVLPRSSRTERSTAVIDSSFDKRSPAPPSPMEPDTEEECQKYYRVVSGDTCVKIVRKHSHTFTLADFYRWNPALGNGLRPCLSVCSPSVIDAVY</sequence>
<feature type="domain" description="LysM" evidence="6">
    <location>
        <begin position="46"/>
        <end position="94"/>
    </location>
</feature>
<dbReference type="Gene3D" id="3.10.350.10">
    <property type="entry name" value="LysM domain"/>
    <property type="match status" value="2"/>
</dbReference>
<keyword evidence="1" id="KW-0147">Chitin-binding</keyword>
<feature type="domain" description="LysM" evidence="6">
    <location>
        <begin position="138"/>
        <end position="191"/>
    </location>
</feature>
<dbReference type="InterPro" id="IPR018392">
    <property type="entry name" value="LysM"/>
</dbReference>
<dbReference type="PROSITE" id="PS51782">
    <property type="entry name" value="LYSM"/>
    <property type="match status" value="2"/>
</dbReference>
<feature type="signal peptide" evidence="5">
    <location>
        <begin position="1"/>
        <end position="18"/>
    </location>
</feature>
<dbReference type="EMBL" id="AZHE01000036">
    <property type="protein sequence ID" value="KHN94356.1"/>
    <property type="molecule type" value="Genomic_DNA"/>
</dbReference>
<keyword evidence="8" id="KW-1185">Reference proteome</keyword>
<keyword evidence="5" id="KW-0732">Signal</keyword>
<evidence type="ECO:0000313" key="8">
    <source>
        <dbReference type="Proteomes" id="UP000030816"/>
    </source>
</evidence>
<dbReference type="PANTHER" id="PTHR34997">
    <property type="entry name" value="AM15"/>
    <property type="match status" value="1"/>
</dbReference>